<comment type="caution">
    <text evidence="2">The sequence shown here is derived from an EMBL/GenBank/DDBJ whole genome shotgun (WGS) entry which is preliminary data.</text>
</comment>
<feature type="chain" id="PRO_5014171180" description="Invertebrate defensins family profile domain-containing protein" evidence="1">
    <location>
        <begin position="21"/>
        <end position="82"/>
    </location>
</feature>
<proteinExistence type="predicted"/>
<dbReference type="AlphaFoldDB" id="A0A2I2G3M0"/>
<dbReference type="VEuPathDB" id="FungiDB:P170DRAFT_476156"/>
<evidence type="ECO:0000313" key="2">
    <source>
        <dbReference type="EMBL" id="PLB47471.1"/>
    </source>
</evidence>
<dbReference type="Proteomes" id="UP000234275">
    <property type="component" value="Unassembled WGS sequence"/>
</dbReference>
<gene>
    <name evidence="2" type="ORF">P170DRAFT_476156</name>
</gene>
<dbReference type="GeneID" id="36561021"/>
<evidence type="ECO:0008006" key="4">
    <source>
        <dbReference type="Google" id="ProtNLM"/>
    </source>
</evidence>
<sequence length="82" mass="8913">MKLSAIFATTMFAISAYGAAVNTEHETHTLQARACNIDDVCFGSGGGDLCNDRCKKCKGDSGYYKKGECGGLGWQRCYCYYS</sequence>
<evidence type="ECO:0000256" key="1">
    <source>
        <dbReference type="SAM" id="SignalP"/>
    </source>
</evidence>
<organism evidence="2 3">
    <name type="scientific">Aspergillus steynii IBT 23096</name>
    <dbReference type="NCBI Taxonomy" id="1392250"/>
    <lineage>
        <taxon>Eukaryota</taxon>
        <taxon>Fungi</taxon>
        <taxon>Dikarya</taxon>
        <taxon>Ascomycota</taxon>
        <taxon>Pezizomycotina</taxon>
        <taxon>Eurotiomycetes</taxon>
        <taxon>Eurotiomycetidae</taxon>
        <taxon>Eurotiales</taxon>
        <taxon>Aspergillaceae</taxon>
        <taxon>Aspergillus</taxon>
        <taxon>Aspergillus subgen. Circumdati</taxon>
    </lineage>
</organism>
<keyword evidence="1" id="KW-0732">Signal</keyword>
<accession>A0A2I2G3M0</accession>
<feature type="signal peptide" evidence="1">
    <location>
        <begin position="1"/>
        <end position="20"/>
    </location>
</feature>
<protein>
    <recommendedName>
        <fullName evidence="4">Invertebrate defensins family profile domain-containing protein</fullName>
    </recommendedName>
</protein>
<name>A0A2I2G3M0_9EURO</name>
<evidence type="ECO:0000313" key="3">
    <source>
        <dbReference type="Proteomes" id="UP000234275"/>
    </source>
</evidence>
<dbReference type="EMBL" id="MSFO01000005">
    <property type="protein sequence ID" value="PLB47471.1"/>
    <property type="molecule type" value="Genomic_DNA"/>
</dbReference>
<dbReference type="OrthoDB" id="4383396at2759"/>
<dbReference type="RefSeq" id="XP_024702773.1">
    <property type="nucleotide sequence ID" value="XM_024853323.1"/>
</dbReference>
<keyword evidence="3" id="KW-1185">Reference proteome</keyword>
<reference evidence="2 3" key="1">
    <citation type="submission" date="2016-12" db="EMBL/GenBank/DDBJ databases">
        <title>The genomes of Aspergillus section Nigri reveals drivers in fungal speciation.</title>
        <authorList>
            <consortium name="DOE Joint Genome Institute"/>
            <person name="Vesth T.C."/>
            <person name="Nybo J."/>
            <person name="Theobald S."/>
            <person name="Brandl J."/>
            <person name="Frisvad J.C."/>
            <person name="Nielsen K.F."/>
            <person name="Lyhne E.K."/>
            <person name="Kogle M.E."/>
            <person name="Kuo A."/>
            <person name="Riley R."/>
            <person name="Clum A."/>
            <person name="Nolan M."/>
            <person name="Lipzen A."/>
            <person name="Salamov A."/>
            <person name="Henrissat B."/>
            <person name="Wiebenga A."/>
            <person name="De Vries R.P."/>
            <person name="Grigoriev I.V."/>
            <person name="Mortensen U.H."/>
            <person name="Andersen M.R."/>
            <person name="Baker S.E."/>
        </authorList>
    </citation>
    <scope>NUCLEOTIDE SEQUENCE [LARGE SCALE GENOMIC DNA]</scope>
    <source>
        <strain evidence="2 3">IBT 23096</strain>
    </source>
</reference>